<dbReference type="InterPro" id="IPR036396">
    <property type="entry name" value="Cyt_P450_sf"/>
</dbReference>
<evidence type="ECO:0000256" key="7">
    <source>
        <dbReference type="PIRSR" id="PIRSR602401-1"/>
    </source>
</evidence>
<comment type="similarity">
    <text evidence="2 8">Belongs to the cytochrome P450 family.</text>
</comment>
<dbReference type="PANTHER" id="PTHR24300:SF375">
    <property type="entry name" value="CYTOCHROME P450 FAMILY"/>
    <property type="match status" value="1"/>
</dbReference>
<evidence type="ECO:0000256" key="8">
    <source>
        <dbReference type="RuleBase" id="RU000461"/>
    </source>
</evidence>
<name>A0A896SZF4_9CRUS</name>
<dbReference type="GO" id="GO:0005737">
    <property type="term" value="C:cytoplasm"/>
    <property type="evidence" value="ECO:0007669"/>
    <property type="project" value="TreeGrafter"/>
</dbReference>
<dbReference type="FunFam" id="1.10.630.10:FF:000036">
    <property type="entry name" value="CYtochrome P450 family"/>
    <property type="match status" value="1"/>
</dbReference>
<dbReference type="Gene3D" id="1.10.630.10">
    <property type="entry name" value="Cytochrome P450"/>
    <property type="match status" value="1"/>
</dbReference>
<dbReference type="InterPro" id="IPR017972">
    <property type="entry name" value="Cyt_P450_CS"/>
</dbReference>
<protein>
    <submittedName>
        <fullName evidence="10">CYP3681A1</fullName>
    </submittedName>
</protein>
<keyword evidence="7 8" id="KW-0349">Heme</keyword>
<dbReference type="SUPFAM" id="SSF48264">
    <property type="entry name" value="Cytochrome P450"/>
    <property type="match status" value="1"/>
</dbReference>
<dbReference type="Pfam" id="PF00067">
    <property type="entry name" value="p450"/>
    <property type="match status" value="1"/>
</dbReference>
<dbReference type="PANTHER" id="PTHR24300">
    <property type="entry name" value="CYTOCHROME P450 508A4-RELATED"/>
    <property type="match status" value="1"/>
</dbReference>
<keyword evidence="5 7" id="KW-0408">Iron</keyword>
<dbReference type="InterPro" id="IPR050182">
    <property type="entry name" value="Cytochrome_P450_fam2"/>
</dbReference>
<keyword evidence="6 8" id="KW-0503">Monooxygenase</keyword>
<organism evidence="10">
    <name type="scientific">Diaphanosoma celebensis</name>
    <dbReference type="NCBI Taxonomy" id="2184134"/>
    <lineage>
        <taxon>Eukaryota</taxon>
        <taxon>Metazoa</taxon>
        <taxon>Ecdysozoa</taxon>
        <taxon>Arthropoda</taxon>
        <taxon>Crustacea</taxon>
        <taxon>Branchiopoda</taxon>
        <taxon>Diplostraca</taxon>
        <taxon>Cladocera</taxon>
        <taxon>Ctenopoda</taxon>
        <taxon>Sididae</taxon>
        <taxon>Diaphanosoma</taxon>
    </lineage>
</organism>
<evidence type="ECO:0000256" key="3">
    <source>
        <dbReference type="ARBA" id="ARBA00022723"/>
    </source>
</evidence>
<evidence type="ECO:0000313" key="10">
    <source>
        <dbReference type="EMBL" id="QSD59122.1"/>
    </source>
</evidence>
<keyword evidence="9" id="KW-0812">Transmembrane</keyword>
<dbReference type="GO" id="GO:0006082">
    <property type="term" value="P:organic acid metabolic process"/>
    <property type="evidence" value="ECO:0007669"/>
    <property type="project" value="TreeGrafter"/>
</dbReference>
<sequence>MADAYFWPSVSAISAIALVWFISQSRKNRSTNIPGPRGWPIVGYMPHLSPHKLYDTMKQLIDDYGPIFKLKLGSWNTVVIADYELIRKAFNEHDFSFRPKLFFVEFTSQGGYGLTGSNGQLWQEQRRFALRHLRDLGMGRSSIESHIQREALAVTEDLKKTMGQPIDLSFNLNIAITNIVWAIVAGKRMEYDDPTFLGFMEANNRNFQLSTRMGIIGFIPWLKTLLPESWLGLNFLKETRGQIIDYIKDLIKEHKENFDPNDLRDYIDHFLAEQARQGEDSTFSDLQLITSVANLFVAGGETTSTTLRWAVLLLAYHPEVQRRMQEEIDRVIGAERLPTLNDREQMPYTDAVIHEVQRFGDIAPMGVFHTNRNDVDFGGYIIPKDTLVMGYAGECHRSSKFWSHPDQFRPEHFLDAEGNLRKNVQGFFPFSTGKRICIGESLARLELFLFVASIFRTFDFHLCSEPTPSLSGSPDSGIVRLPSPYKVRLELRMNL</sequence>
<keyword evidence="3 7" id="KW-0479">Metal-binding</keyword>
<dbReference type="PRINTS" id="PR00463">
    <property type="entry name" value="EP450I"/>
</dbReference>
<evidence type="ECO:0000256" key="6">
    <source>
        <dbReference type="ARBA" id="ARBA00023033"/>
    </source>
</evidence>
<evidence type="ECO:0000256" key="9">
    <source>
        <dbReference type="SAM" id="Phobius"/>
    </source>
</evidence>
<dbReference type="InterPro" id="IPR002401">
    <property type="entry name" value="Cyt_P450_E_grp-I"/>
</dbReference>
<dbReference type="EMBL" id="MN953629">
    <property type="protein sequence ID" value="QSD59122.1"/>
    <property type="molecule type" value="mRNA"/>
</dbReference>
<evidence type="ECO:0000256" key="5">
    <source>
        <dbReference type="ARBA" id="ARBA00023004"/>
    </source>
</evidence>
<feature type="binding site" description="axial binding residue" evidence="7">
    <location>
        <position position="437"/>
    </location>
    <ligand>
        <name>heme</name>
        <dbReference type="ChEBI" id="CHEBI:30413"/>
    </ligand>
    <ligandPart>
        <name>Fe</name>
        <dbReference type="ChEBI" id="CHEBI:18248"/>
    </ligandPart>
</feature>
<dbReference type="AlphaFoldDB" id="A0A896SZF4"/>
<dbReference type="GO" id="GO:0005506">
    <property type="term" value="F:iron ion binding"/>
    <property type="evidence" value="ECO:0007669"/>
    <property type="project" value="InterPro"/>
</dbReference>
<reference evidence="10" key="1">
    <citation type="journal article" date="2021" name="Mol. Biol. Rep.">
        <title>Identification and response of cytochrome P450 genes in the brackish water flea Diaphanosoma celebensis after exposure to benzo[alpha]pyrene and heavy metals.</title>
        <authorList>
            <person name="Han J."/>
            <person name="Lee K.W."/>
        </authorList>
    </citation>
    <scope>NUCLEOTIDE SEQUENCE</scope>
</reference>
<keyword evidence="4 8" id="KW-0560">Oxidoreductase</keyword>
<feature type="transmembrane region" description="Helical" evidence="9">
    <location>
        <begin position="6"/>
        <end position="23"/>
    </location>
</feature>
<proteinExistence type="evidence at transcript level"/>
<dbReference type="GO" id="GO:0006805">
    <property type="term" value="P:xenobiotic metabolic process"/>
    <property type="evidence" value="ECO:0007669"/>
    <property type="project" value="TreeGrafter"/>
</dbReference>
<keyword evidence="9" id="KW-1133">Transmembrane helix</keyword>
<evidence type="ECO:0000256" key="4">
    <source>
        <dbReference type="ARBA" id="ARBA00023002"/>
    </source>
</evidence>
<dbReference type="PRINTS" id="PR00385">
    <property type="entry name" value="P450"/>
</dbReference>
<accession>A0A896SZF4</accession>
<evidence type="ECO:0000256" key="1">
    <source>
        <dbReference type="ARBA" id="ARBA00001971"/>
    </source>
</evidence>
<comment type="cofactor">
    <cofactor evidence="1 7">
        <name>heme</name>
        <dbReference type="ChEBI" id="CHEBI:30413"/>
    </cofactor>
</comment>
<dbReference type="GO" id="GO:0016712">
    <property type="term" value="F:oxidoreductase activity, acting on paired donors, with incorporation or reduction of molecular oxygen, reduced flavin or flavoprotein as one donor, and incorporation of one atom of oxygen"/>
    <property type="evidence" value="ECO:0007669"/>
    <property type="project" value="TreeGrafter"/>
</dbReference>
<dbReference type="GO" id="GO:0020037">
    <property type="term" value="F:heme binding"/>
    <property type="evidence" value="ECO:0007669"/>
    <property type="project" value="InterPro"/>
</dbReference>
<dbReference type="InterPro" id="IPR001128">
    <property type="entry name" value="Cyt_P450"/>
</dbReference>
<keyword evidence="9" id="KW-0472">Membrane</keyword>
<gene>
    <name evidence="10" type="primary">CYP3681A1</name>
</gene>
<dbReference type="PROSITE" id="PS00086">
    <property type="entry name" value="CYTOCHROME_P450"/>
    <property type="match status" value="1"/>
</dbReference>
<evidence type="ECO:0000256" key="2">
    <source>
        <dbReference type="ARBA" id="ARBA00010617"/>
    </source>
</evidence>